<dbReference type="GO" id="GO:0015891">
    <property type="term" value="P:siderophore transport"/>
    <property type="evidence" value="ECO:0007669"/>
    <property type="project" value="InterPro"/>
</dbReference>
<feature type="signal peptide" evidence="16">
    <location>
        <begin position="1"/>
        <end position="37"/>
    </location>
</feature>
<dbReference type="Gene3D" id="2.40.170.20">
    <property type="entry name" value="TonB-dependent receptor, beta-barrel domain"/>
    <property type="match status" value="1"/>
</dbReference>
<keyword evidence="6 14" id="KW-0812">Transmembrane</keyword>
<dbReference type="InterPro" id="IPR039426">
    <property type="entry name" value="TonB-dep_rcpt-like"/>
</dbReference>
<feature type="chain" id="PRO_5035317036" evidence="16">
    <location>
        <begin position="38"/>
        <end position="708"/>
    </location>
</feature>
<dbReference type="PANTHER" id="PTHR32552:SF68">
    <property type="entry name" value="FERRICHROME OUTER MEMBRANE TRANSPORTER_PHAGE RECEPTOR"/>
    <property type="match status" value="1"/>
</dbReference>
<comment type="subcellular location">
    <subcellularLocation>
        <location evidence="1 14">Cell outer membrane</location>
        <topology evidence="1 14">Multi-pass membrane protein</topology>
    </subcellularLocation>
</comment>
<evidence type="ECO:0000256" key="1">
    <source>
        <dbReference type="ARBA" id="ARBA00004571"/>
    </source>
</evidence>
<evidence type="ECO:0000256" key="12">
    <source>
        <dbReference type="ARBA" id="ARBA00023170"/>
    </source>
</evidence>
<evidence type="ECO:0000256" key="5">
    <source>
        <dbReference type="ARBA" id="ARBA00022496"/>
    </source>
</evidence>
<keyword evidence="12 19" id="KW-0675">Receptor</keyword>
<keyword evidence="9" id="KW-0406">Ion transport</keyword>
<dbReference type="CDD" id="cd01347">
    <property type="entry name" value="ligand_gated_channel"/>
    <property type="match status" value="1"/>
</dbReference>
<name>A0A8J7QZ56_9HYPH</name>
<keyword evidence="8" id="KW-0408">Iron</keyword>
<evidence type="ECO:0000256" key="13">
    <source>
        <dbReference type="ARBA" id="ARBA00023237"/>
    </source>
</evidence>
<dbReference type="Pfam" id="PF00593">
    <property type="entry name" value="TonB_dep_Rec_b-barrel"/>
    <property type="match status" value="1"/>
</dbReference>
<feature type="domain" description="TonB-dependent receptor-like beta-barrel" evidence="17">
    <location>
        <begin position="254"/>
        <end position="678"/>
    </location>
</feature>
<keyword evidence="11 14" id="KW-0472">Membrane</keyword>
<accession>A0A8J7QZ56</accession>
<protein>
    <submittedName>
        <fullName evidence="19">TonB-dependent siderophore receptor</fullName>
    </submittedName>
</protein>
<dbReference type="AlphaFoldDB" id="A0A8J7QZ56"/>
<evidence type="ECO:0000256" key="10">
    <source>
        <dbReference type="ARBA" id="ARBA00023077"/>
    </source>
</evidence>
<evidence type="ECO:0000256" key="7">
    <source>
        <dbReference type="ARBA" id="ARBA00022729"/>
    </source>
</evidence>
<keyword evidence="20" id="KW-1185">Reference proteome</keyword>
<dbReference type="InterPro" id="IPR000531">
    <property type="entry name" value="Beta-barrel_TonB"/>
</dbReference>
<dbReference type="GO" id="GO:0038023">
    <property type="term" value="F:signaling receptor activity"/>
    <property type="evidence" value="ECO:0007669"/>
    <property type="project" value="InterPro"/>
</dbReference>
<dbReference type="EMBL" id="JAGIYY010000002">
    <property type="protein sequence ID" value="MBP0438680.1"/>
    <property type="molecule type" value="Genomic_DNA"/>
</dbReference>
<evidence type="ECO:0000256" key="16">
    <source>
        <dbReference type="SAM" id="SignalP"/>
    </source>
</evidence>
<dbReference type="Proteomes" id="UP000666240">
    <property type="component" value="Unassembled WGS sequence"/>
</dbReference>
<gene>
    <name evidence="19" type="ORF">J5Y06_08475</name>
</gene>
<feature type="domain" description="TonB-dependent receptor plug" evidence="18">
    <location>
        <begin position="82"/>
        <end position="181"/>
    </location>
</feature>
<dbReference type="PROSITE" id="PS52016">
    <property type="entry name" value="TONB_DEPENDENT_REC_3"/>
    <property type="match status" value="1"/>
</dbReference>
<evidence type="ECO:0000259" key="18">
    <source>
        <dbReference type="Pfam" id="PF07715"/>
    </source>
</evidence>
<evidence type="ECO:0000256" key="3">
    <source>
        <dbReference type="ARBA" id="ARBA00022448"/>
    </source>
</evidence>
<dbReference type="GO" id="GO:0009279">
    <property type="term" value="C:cell outer membrane"/>
    <property type="evidence" value="ECO:0007669"/>
    <property type="project" value="UniProtKB-SubCell"/>
</dbReference>
<evidence type="ECO:0000313" key="20">
    <source>
        <dbReference type="Proteomes" id="UP000666240"/>
    </source>
</evidence>
<keyword evidence="3 14" id="KW-0813">Transport</keyword>
<evidence type="ECO:0000256" key="6">
    <source>
        <dbReference type="ARBA" id="ARBA00022692"/>
    </source>
</evidence>
<evidence type="ECO:0000256" key="11">
    <source>
        <dbReference type="ARBA" id="ARBA00023136"/>
    </source>
</evidence>
<comment type="similarity">
    <text evidence="2 14 15">Belongs to the TonB-dependent receptor family.</text>
</comment>
<evidence type="ECO:0000256" key="8">
    <source>
        <dbReference type="ARBA" id="ARBA00023004"/>
    </source>
</evidence>
<keyword evidence="7 16" id="KW-0732">Signal</keyword>
<keyword evidence="5" id="KW-0410">Iron transport</keyword>
<reference evidence="19" key="1">
    <citation type="submission" date="2021-03" db="EMBL/GenBank/DDBJ databases">
        <title>Genome sequencing and assembly of Tianweitania sediminis.</title>
        <authorList>
            <person name="Chhetri G."/>
        </authorList>
    </citation>
    <scope>NUCLEOTIDE SEQUENCE</scope>
    <source>
        <strain evidence="19">Z8</strain>
    </source>
</reference>
<dbReference type="NCBIfam" id="TIGR01783">
    <property type="entry name" value="TonB-siderophor"/>
    <property type="match status" value="1"/>
</dbReference>
<dbReference type="Pfam" id="PF07715">
    <property type="entry name" value="Plug"/>
    <property type="match status" value="1"/>
</dbReference>
<proteinExistence type="inferred from homology"/>
<dbReference type="Gene3D" id="2.170.130.10">
    <property type="entry name" value="TonB-dependent receptor, plug domain"/>
    <property type="match status" value="1"/>
</dbReference>
<evidence type="ECO:0000256" key="15">
    <source>
        <dbReference type="RuleBase" id="RU003357"/>
    </source>
</evidence>
<evidence type="ECO:0000256" key="14">
    <source>
        <dbReference type="PROSITE-ProRule" id="PRU01360"/>
    </source>
</evidence>
<comment type="caution">
    <text evidence="19">The sequence shown here is derived from an EMBL/GenBank/DDBJ whole genome shotgun (WGS) entry which is preliminary data.</text>
</comment>
<keyword evidence="4 14" id="KW-1134">Transmembrane beta strand</keyword>
<evidence type="ECO:0000256" key="9">
    <source>
        <dbReference type="ARBA" id="ARBA00023065"/>
    </source>
</evidence>
<dbReference type="InterPro" id="IPR010105">
    <property type="entry name" value="TonB_sidphr_rcpt"/>
</dbReference>
<dbReference type="InterPro" id="IPR036942">
    <property type="entry name" value="Beta-barrel_TonB_sf"/>
</dbReference>
<dbReference type="RefSeq" id="WP_209334705.1">
    <property type="nucleotide sequence ID" value="NZ_JAGIYY010000002.1"/>
</dbReference>
<dbReference type="SUPFAM" id="SSF56935">
    <property type="entry name" value="Porins"/>
    <property type="match status" value="1"/>
</dbReference>
<keyword evidence="13 14" id="KW-0998">Cell outer membrane</keyword>
<evidence type="ECO:0000313" key="19">
    <source>
        <dbReference type="EMBL" id="MBP0438680.1"/>
    </source>
</evidence>
<dbReference type="InterPro" id="IPR012910">
    <property type="entry name" value="Plug_dom"/>
</dbReference>
<sequence>MTTHPIRKAKQANAARRRALLLGCTALIALTPAELLAQEGAAVVLEEVVVQSGGAGGGTGDDDANTIVATKASSGGKIARPLLETPASVSVITAKEIEKRNAQTVEEIIAYTPGVVTDFYGADERFDYYKIRGFDAFQYRDGLTLGRAFGSLREDSYAYERVEVLKGGASTTFGVSDPGGAVNFITKTPKRGRWGEAYVTGGSFDRKEVGFDFGDDIIEDGTLSYRLTGKLKDADNEYDFSRDDAQFIMGGLTWRPTDQTNLTLVFDHLNKDGVPGSGGYPNGIDFERSTFFGEPDFNYRGAERNTLTAKFDHDFGNGLSFAADGRYSDTHTDFGYAYIASTPTDGSTVANRSFFTSDVQARQLIGDARLQYDTSFGDIDSQTLVGIMHNDQVSDSKTGFGAAPGIDWTNPVYSGAPTAVPLFAASKQDLNTTGLYAQQDLTFFDKLIASVSLRNDWIDIDQTNQLTGALSRAEESEFTKRFGLTYKITPEVAAYASYAESAVPASALTNEVERGEQYELGVKYEPLAFPALFSAAVYDLRKTNVTVTDPITLLPSPIGEVRVRGLDLEAKAELPMNFSMTAAYTYLDAEIIENGTGGNEGNQPQQTPAHVASLWLDWTLPGEGWRGDLTIGGGARYVGTYFFDAANTIGTGDHVVVDAALNYEIVENTSLQINATNLFDEKHVAYGGFGADFYNPGRTVSATLRHTW</sequence>
<evidence type="ECO:0000256" key="2">
    <source>
        <dbReference type="ARBA" id="ARBA00009810"/>
    </source>
</evidence>
<dbReference type="GO" id="GO:0015344">
    <property type="term" value="F:siderophore uptake transmembrane transporter activity"/>
    <property type="evidence" value="ECO:0007669"/>
    <property type="project" value="TreeGrafter"/>
</dbReference>
<dbReference type="InterPro" id="IPR037066">
    <property type="entry name" value="Plug_dom_sf"/>
</dbReference>
<keyword evidence="10 15" id="KW-0798">TonB box</keyword>
<evidence type="ECO:0000256" key="4">
    <source>
        <dbReference type="ARBA" id="ARBA00022452"/>
    </source>
</evidence>
<dbReference type="PANTHER" id="PTHR32552">
    <property type="entry name" value="FERRICHROME IRON RECEPTOR-RELATED"/>
    <property type="match status" value="1"/>
</dbReference>
<organism evidence="19 20">
    <name type="scientific">Tianweitania sediminis</name>
    <dbReference type="NCBI Taxonomy" id="1502156"/>
    <lineage>
        <taxon>Bacteria</taxon>
        <taxon>Pseudomonadati</taxon>
        <taxon>Pseudomonadota</taxon>
        <taxon>Alphaproteobacteria</taxon>
        <taxon>Hyphomicrobiales</taxon>
        <taxon>Phyllobacteriaceae</taxon>
        <taxon>Tianweitania</taxon>
    </lineage>
</organism>
<evidence type="ECO:0000259" key="17">
    <source>
        <dbReference type="Pfam" id="PF00593"/>
    </source>
</evidence>